<dbReference type="Pfam" id="PF00178">
    <property type="entry name" value="Ets"/>
    <property type="match status" value="2"/>
</dbReference>
<dbReference type="PROSITE" id="PS00346">
    <property type="entry name" value="ETS_DOMAIN_2"/>
    <property type="match status" value="1"/>
</dbReference>
<protein>
    <submittedName>
        <fullName evidence="8">(spotted green pufferfish) hypothetical protein</fullName>
    </submittedName>
</protein>
<dbReference type="PANTHER" id="PTHR11849">
    <property type="entry name" value="ETS"/>
    <property type="match status" value="1"/>
</dbReference>
<accession>Q4S9S5</accession>
<evidence type="ECO:0000256" key="5">
    <source>
        <dbReference type="RuleBase" id="RU004019"/>
    </source>
</evidence>
<dbReference type="KEGG" id="tng:GSTEN00021759G001"/>
<dbReference type="GO" id="GO:0005634">
    <property type="term" value="C:nucleus"/>
    <property type="evidence" value="ECO:0007669"/>
    <property type="project" value="UniProtKB-SubCell"/>
</dbReference>
<proteinExistence type="inferred from homology"/>
<comment type="subcellular location">
    <subcellularLocation>
        <location evidence="5">Nucleus</location>
    </subcellularLocation>
</comment>
<feature type="non-terminal residue" evidence="8">
    <location>
        <position position="1"/>
    </location>
</feature>
<dbReference type="InterPro" id="IPR036388">
    <property type="entry name" value="WH-like_DNA-bd_sf"/>
</dbReference>
<dbReference type="PRINTS" id="PR00454">
    <property type="entry name" value="ETSDOMAIN"/>
</dbReference>
<dbReference type="InterPro" id="IPR006715">
    <property type="entry name" value="ETS_PEA3_N"/>
</dbReference>
<evidence type="ECO:0000259" key="7">
    <source>
        <dbReference type="PROSITE" id="PS50061"/>
    </source>
</evidence>
<dbReference type="InterPro" id="IPR000418">
    <property type="entry name" value="Ets_dom"/>
</dbReference>
<feature type="region of interest" description="Disordered" evidence="6">
    <location>
        <begin position="1"/>
        <end position="34"/>
    </location>
</feature>
<dbReference type="InterPro" id="IPR046328">
    <property type="entry name" value="ETS_fam"/>
</dbReference>
<dbReference type="AlphaFoldDB" id="Q4S9S5"/>
<evidence type="ECO:0000256" key="3">
    <source>
        <dbReference type="ARBA" id="ARBA00023125"/>
    </source>
</evidence>
<comment type="caution">
    <text evidence="8">The sequence shown here is derived from an EMBL/GenBank/DDBJ whole genome shotgun (WGS) entry which is preliminary data.</text>
</comment>
<dbReference type="GO" id="GO:0030154">
    <property type="term" value="P:cell differentiation"/>
    <property type="evidence" value="ECO:0007669"/>
    <property type="project" value="TreeGrafter"/>
</dbReference>
<evidence type="ECO:0000256" key="4">
    <source>
        <dbReference type="ARBA" id="ARBA00023242"/>
    </source>
</evidence>
<evidence type="ECO:0000256" key="1">
    <source>
        <dbReference type="ARBA" id="ARBA00005562"/>
    </source>
</evidence>
<feature type="domain" description="ETS" evidence="7">
    <location>
        <begin position="424"/>
        <end position="538"/>
    </location>
</feature>
<dbReference type="Gene3D" id="1.10.10.10">
    <property type="entry name" value="Winged helix-like DNA-binding domain superfamily/Winged helix DNA-binding domain"/>
    <property type="match status" value="1"/>
</dbReference>
<keyword evidence="4 5" id="KW-0539">Nucleus</keyword>
<dbReference type="GO" id="GO:0043565">
    <property type="term" value="F:sequence-specific DNA binding"/>
    <property type="evidence" value="ECO:0007669"/>
    <property type="project" value="InterPro"/>
</dbReference>
<dbReference type="InterPro" id="IPR036390">
    <property type="entry name" value="WH_DNA-bd_sf"/>
</dbReference>
<reference evidence="8" key="1">
    <citation type="journal article" date="2004" name="Nature">
        <title>Genome duplication in the teleost fish Tetraodon nigroviridis reveals the early vertebrate proto-karyotype.</title>
        <authorList>
            <person name="Jaillon O."/>
            <person name="Aury J.-M."/>
            <person name="Brunet F."/>
            <person name="Petit J.-L."/>
            <person name="Stange-Thomann N."/>
            <person name="Mauceli E."/>
            <person name="Bouneau L."/>
            <person name="Fischer C."/>
            <person name="Ozouf-Costaz C."/>
            <person name="Bernot A."/>
            <person name="Nicaud S."/>
            <person name="Jaffe D."/>
            <person name="Fisher S."/>
            <person name="Lutfalla G."/>
            <person name="Dossat C."/>
            <person name="Segurens B."/>
            <person name="Dasilva C."/>
            <person name="Salanoubat M."/>
            <person name="Levy M."/>
            <person name="Boudet N."/>
            <person name="Castellano S."/>
            <person name="Anthouard V."/>
            <person name="Jubin C."/>
            <person name="Castelli V."/>
            <person name="Katinka M."/>
            <person name="Vacherie B."/>
            <person name="Biemont C."/>
            <person name="Skalli Z."/>
            <person name="Cattolico L."/>
            <person name="Poulain J."/>
            <person name="De Berardinis V."/>
            <person name="Cruaud C."/>
            <person name="Duprat S."/>
            <person name="Brottier P."/>
            <person name="Coutanceau J.-P."/>
            <person name="Gouzy J."/>
            <person name="Parra G."/>
            <person name="Lardier G."/>
            <person name="Chapple C."/>
            <person name="McKernan K.J."/>
            <person name="McEwan P."/>
            <person name="Bosak S."/>
            <person name="Kellis M."/>
            <person name="Volff J.-N."/>
            <person name="Guigo R."/>
            <person name="Zody M.C."/>
            <person name="Mesirov J."/>
            <person name="Lindblad-Toh K."/>
            <person name="Birren B."/>
            <person name="Nusbaum C."/>
            <person name="Kahn D."/>
            <person name="Robinson-Rechavi M."/>
            <person name="Laudet V."/>
            <person name="Schachter V."/>
            <person name="Quetier F."/>
            <person name="Saurin W."/>
            <person name="Scarpelli C."/>
            <person name="Wincker P."/>
            <person name="Lander E.S."/>
            <person name="Weissenbach J."/>
            <person name="Roest Crollius H."/>
        </authorList>
    </citation>
    <scope>NUCLEOTIDE SEQUENCE [LARGE SCALE GENOMIC DNA]</scope>
</reference>
<dbReference type="PROSITE" id="PS50061">
    <property type="entry name" value="ETS_DOMAIN_3"/>
    <property type="match status" value="1"/>
</dbReference>
<organism evidence="8">
    <name type="scientific">Tetraodon nigroviridis</name>
    <name type="common">Spotted green pufferfish</name>
    <name type="synonym">Chelonodon nigroviridis</name>
    <dbReference type="NCBI Taxonomy" id="99883"/>
    <lineage>
        <taxon>Eukaryota</taxon>
        <taxon>Metazoa</taxon>
        <taxon>Chordata</taxon>
        <taxon>Craniata</taxon>
        <taxon>Vertebrata</taxon>
        <taxon>Euteleostomi</taxon>
        <taxon>Actinopterygii</taxon>
        <taxon>Neopterygii</taxon>
        <taxon>Teleostei</taxon>
        <taxon>Neoteleostei</taxon>
        <taxon>Acanthomorphata</taxon>
        <taxon>Eupercaria</taxon>
        <taxon>Tetraodontiformes</taxon>
        <taxon>Tetradontoidea</taxon>
        <taxon>Tetraodontidae</taxon>
        <taxon>Tetraodon</taxon>
    </lineage>
</organism>
<dbReference type="EMBL" id="CAAE01014695">
    <property type="protein sequence ID" value="CAG02607.1"/>
    <property type="molecule type" value="Genomic_DNA"/>
</dbReference>
<dbReference type="PANTHER" id="PTHR11849:SF196">
    <property type="entry name" value="ETS TRANSLOCATION VARIANT 1"/>
    <property type="match status" value="1"/>
</dbReference>
<feature type="region of interest" description="Disordered" evidence="6">
    <location>
        <begin position="162"/>
        <end position="231"/>
    </location>
</feature>
<name>Q4S9S5_TETNG</name>
<keyword evidence="3 5" id="KW-0238">DNA-binding</keyword>
<keyword evidence="2" id="KW-0597">Phosphoprotein</keyword>
<reference evidence="8" key="2">
    <citation type="submission" date="2004-02" db="EMBL/GenBank/DDBJ databases">
        <authorList>
            <consortium name="Genoscope"/>
            <consortium name="Whitehead Institute Centre for Genome Research"/>
        </authorList>
    </citation>
    <scope>NUCLEOTIDE SEQUENCE</scope>
</reference>
<sequence>MDGFYDQQVPFLVPPSHKSHVEDPSHGRPGNDRKRKFVDSELALDTEELFQDLSQLQEIWIAEVSCIFTAQVPDDEQFVPDFQSDSLMFHGPPPIKIKREPTPSKDLSPCRKNRSPMPFREKCLYSYRFVATPECCCCSSIVRGVLTMCCFIFSACDRKPTSGFKPETPPSTPVSPCAPTSAAGTHPLSERIPPPHPHVANPTPGRHPVHSQQPVRGSAGSPEQPVQGHSPPFVVPCASINQHASTLTSEHRFQRQMSEPCLPFPPSESQVQSRFLPQPTASSNGGLARDTRPPYHRQMSEPLALPHPQGFKQEIIDGQYTEQGVPTMGPPGPPPGPQRQTAFHPMAIKQEPRDFCFDSEVPNCHSFGPAGSFYQNTHDGFSYERDPQQFFDDTCVVPERLDGKIKQEPSGYRDGPPYQRRGSLQLWQFLVTLLDDPANGHFIAWTGRGMEFKLIEPEEVGVDGHTSLVGTALIFDYCANVSLMSLPFFLLGQVARRWGIQKNRPAMNYDKLSRSLRYYYEKGIMQKVAGERYVYKFVCDPEALFSMAFPDNQRPSLKVDPDSLPELDDEIVPLAHYDAAASYLLDAGEQAVAGFPYLDNYSY</sequence>
<dbReference type="GO" id="GO:0045893">
    <property type="term" value="P:positive regulation of DNA-templated transcription"/>
    <property type="evidence" value="ECO:0007669"/>
    <property type="project" value="UniProtKB-ARBA"/>
</dbReference>
<feature type="compositionally biased region" description="Basic and acidic residues" evidence="6">
    <location>
        <begin position="19"/>
        <end position="32"/>
    </location>
</feature>
<dbReference type="PROSITE" id="PS00345">
    <property type="entry name" value="ETS_DOMAIN_1"/>
    <property type="match status" value="1"/>
</dbReference>
<dbReference type="SUPFAM" id="SSF46785">
    <property type="entry name" value="Winged helix' DNA-binding domain"/>
    <property type="match status" value="2"/>
</dbReference>
<feature type="region of interest" description="Disordered" evidence="6">
    <location>
        <begin position="265"/>
        <end position="297"/>
    </location>
</feature>
<dbReference type="SMART" id="SM00413">
    <property type="entry name" value="ETS"/>
    <property type="match status" value="1"/>
</dbReference>
<dbReference type="GO" id="GO:0000981">
    <property type="term" value="F:DNA-binding transcription factor activity, RNA polymerase II-specific"/>
    <property type="evidence" value="ECO:0007669"/>
    <property type="project" value="TreeGrafter"/>
</dbReference>
<evidence type="ECO:0000313" key="8">
    <source>
        <dbReference type="EMBL" id="CAG02607.1"/>
    </source>
</evidence>
<feature type="compositionally biased region" description="Polar residues" evidence="6">
    <location>
        <begin position="267"/>
        <end position="285"/>
    </location>
</feature>
<evidence type="ECO:0000256" key="6">
    <source>
        <dbReference type="SAM" id="MobiDB-lite"/>
    </source>
</evidence>
<gene>
    <name evidence="8" type="ORF">GSTENG00021759001</name>
</gene>
<dbReference type="OrthoDB" id="10067219at2759"/>
<dbReference type="Pfam" id="PF04621">
    <property type="entry name" value="ETS_PEA3_N"/>
    <property type="match status" value="2"/>
</dbReference>
<comment type="similarity">
    <text evidence="1 5">Belongs to the ETS family.</text>
</comment>
<evidence type="ECO:0000256" key="2">
    <source>
        <dbReference type="ARBA" id="ARBA00022553"/>
    </source>
</evidence>